<evidence type="ECO:0000259" key="1">
    <source>
        <dbReference type="Pfam" id="PF13966"/>
    </source>
</evidence>
<feature type="domain" description="Reverse transcriptase zinc-binding" evidence="1">
    <location>
        <begin position="2"/>
        <end position="57"/>
    </location>
</feature>
<accession>A0A453I0U4</accession>
<dbReference type="Pfam" id="PF13966">
    <property type="entry name" value="zf-RVT"/>
    <property type="match status" value="1"/>
</dbReference>
<dbReference type="Gramene" id="AET4Gv20391600.6">
    <property type="protein sequence ID" value="AET4Gv20391600.6"/>
    <property type="gene ID" value="AET4Gv20391600"/>
</dbReference>
<organism evidence="2 3">
    <name type="scientific">Aegilops tauschii subsp. strangulata</name>
    <name type="common">Goatgrass</name>
    <dbReference type="NCBI Taxonomy" id="200361"/>
    <lineage>
        <taxon>Eukaryota</taxon>
        <taxon>Viridiplantae</taxon>
        <taxon>Streptophyta</taxon>
        <taxon>Embryophyta</taxon>
        <taxon>Tracheophyta</taxon>
        <taxon>Spermatophyta</taxon>
        <taxon>Magnoliopsida</taxon>
        <taxon>Liliopsida</taxon>
        <taxon>Poales</taxon>
        <taxon>Poaceae</taxon>
        <taxon>BOP clade</taxon>
        <taxon>Pooideae</taxon>
        <taxon>Triticodae</taxon>
        <taxon>Triticeae</taxon>
        <taxon>Triticinae</taxon>
        <taxon>Aegilops</taxon>
    </lineage>
</organism>
<reference evidence="2" key="4">
    <citation type="submission" date="2019-03" db="UniProtKB">
        <authorList>
            <consortium name="EnsemblPlants"/>
        </authorList>
    </citation>
    <scope>IDENTIFICATION</scope>
</reference>
<evidence type="ECO:0000313" key="3">
    <source>
        <dbReference type="Proteomes" id="UP000015105"/>
    </source>
</evidence>
<reference evidence="2" key="3">
    <citation type="journal article" date="2017" name="Nature">
        <title>Genome sequence of the progenitor of the wheat D genome Aegilops tauschii.</title>
        <authorList>
            <person name="Luo M.C."/>
            <person name="Gu Y.Q."/>
            <person name="Puiu D."/>
            <person name="Wang H."/>
            <person name="Twardziok S.O."/>
            <person name="Deal K.R."/>
            <person name="Huo N."/>
            <person name="Zhu T."/>
            <person name="Wang L."/>
            <person name="Wang Y."/>
            <person name="McGuire P.E."/>
            <person name="Liu S."/>
            <person name="Long H."/>
            <person name="Ramasamy R.K."/>
            <person name="Rodriguez J.C."/>
            <person name="Van S.L."/>
            <person name="Yuan L."/>
            <person name="Wang Z."/>
            <person name="Xia Z."/>
            <person name="Xiao L."/>
            <person name="Anderson O.D."/>
            <person name="Ouyang S."/>
            <person name="Liang Y."/>
            <person name="Zimin A.V."/>
            <person name="Pertea G."/>
            <person name="Qi P."/>
            <person name="Bennetzen J.L."/>
            <person name="Dai X."/>
            <person name="Dawson M.W."/>
            <person name="Muller H.G."/>
            <person name="Kugler K."/>
            <person name="Rivarola-Duarte L."/>
            <person name="Spannagl M."/>
            <person name="Mayer K.F.X."/>
            <person name="Lu F.H."/>
            <person name="Bevan M.W."/>
            <person name="Leroy P."/>
            <person name="Li P."/>
            <person name="You F.M."/>
            <person name="Sun Q."/>
            <person name="Liu Z."/>
            <person name="Lyons E."/>
            <person name="Wicker T."/>
            <person name="Salzberg S.L."/>
            <person name="Devos K.M."/>
            <person name="Dvorak J."/>
        </authorList>
    </citation>
    <scope>NUCLEOTIDE SEQUENCE [LARGE SCALE GENOMIC DNA]</scope>
    <source>
        <strain evidence="2">cv. AL8/78</strain>
    </source>
</reference>
<dbReference type="Proteomes" id="UP000015105">
    <property type="component" value="Chromosome 4D"/>
</dbReference>
<reference evidence="3" key="1">
    <citation type="journal article" date="2014" name="Science">
        <title>Ancient hybridizations among the ancestral genomes of bread wheat.</title>
        <authorList>
            <consortium name="International Wheat Genome Sequencing Consortium,"/>
            <person name="Marcussen T."/>
            <person name="Sandve S.R."/>
            <person name="Heier L."/>
            <person name="Spannagl M."/>
            <person name="Pfeifer M."/>
            <person name="Jakobsen K.S."/>
            <person name="Wulff B.B."/>
            <person name="Steuernagel B."/>
            <person name="Mayer K.F."/>
            <person name="Olsen O.A."/>
        </authorList>
    </citation>
    <scope>NUCLEOTIDE SEQUENCE [LARGE SCALE GENOMIC DNA]</scope>
    <source>
        <strain evidence="3">cv. AL8/78</strain>
    </source>
</reference>
<dbReference type="InterPro" id="IPR026960">
    <property type="entry name" value="RVT-Znf"/>
</dbReference>
<reference evidence="3" key="2">
    <citation type="journal article" date="2017" name="Nat. Plants">
        <title>The Aegilops tauschii genome reveals multiple impacts of transposons.</title>
        <authorList>
            <person name="Zhao G."/>
            <person name="Zou C."/>
            <person name="Li K."/>
            <person name="Wang K."/>
            <person name="Li T."/>
            <person name="Gao L."/>
            <person name="Zhang X."/>
            <person name="Wang H."/>
            <person name="Yang Z."/>
            <person name="Liu X."/>
            <person name="Jiang W."/>
            <person name="Mao L."/>
            <person name="Kong X."/>
            <person name="Jiao Y."/>
            <person name="Jia J."/>
        </authorList>
    </citation>
    <scope>NUCLEOTIDE SEQUENCE [LARGE SCALE GENOMIC DNA]</scope>
    <source>
        <strain evidence="3">cv. AL8/78</strain>
    </source>
</reference>
<dbReference type="EnsemblPlants" id="AET4Gv20391600.6">
    <property type="protein sequence ID" value="AET4Gv20391600.6"/>
    <property type="gene ID" value="AET4Gv20391600"/>
</dbReference>
<dbReference type="STRING" id="200361.A0A453I0U4"/>
<dbReference type="PANTHER" id="PTHR34146">
    <property type="entry name" value="POLYNUCLEOTIDYL TRANSFERASE, RIBONUCLEASE H-LIKE SUPERFAMILY PROTEIN-RELATED"/>
    <property type="match status" value="1"/>
</dbReference>
<dbReference type="KEGG" id="ats:120962928"/>
<sequence>MSPKVKTFAWRLFWKALPTGLRAGRFSAHISQACCRCGIQEGEFHLFFLCDFARAAWFSSPWFIRSDVLIQGHTSLHSSISTFLRMSHPHVSIENILNSLWCLWKARNDFLFDRKKALPHHVHIVAKALSYDLYDVSNHMSSLQEVPQVQVSPGQLPLQGKTLKSDLLLVGPKIYSNAAFRCKKFPGLVQASVATGVGVYLSWPKDQFEINVQIQASAPATSSPIQAKALALSFAAHLANRLNIIHPTFLMHCLSLASLAASGEIVEANTPWSIRKLLGDVFKQVSNLRPQVFHISREINGIAHNAAHQGLHSNVEPEICCFASDHGHISCPVVSLLDTFQVQGFVIHAIRCYRAK</sequence>
<dbReference type="OrthoDB" id="695529at2759"/>
<evidence type="ECO:0000313" key="2">
    <source>
        <dbReference type="EnsemblPlants" id="AET4Gv20391600.6"/>
    </source>
</evidence>
<protein>
    <recommendedName>
        <fullName evidence="1">Reverse transcriptase zinc-binding domain-containing protein</fullName>
    </recommendedName>
</protein>
<dbReference type="AlphaFoldDB" id="A0A453I0U4"/>
<keyword evidence="3" id="KW-1185">Reference proteome</keyword>
<reference evidence="2" key="5">
    <citation type="journal article" date="2021" name="G3 (Bethesda)">
        <title>Aegilops tauschii genome assembly Aet v5.0 features greater sequence contiguity and improved annotation.</title>
        <authorList>
            <person name="Wang L."/>
            <person name="Zhu T."/>
            <person name="Rodriguez J.C."/>
            <person name="Deal K.R."/>
            <person name="Dubcovsky J."/>
            <person name="McGuire P.E."/>
            <person name="Lux T."/>
            <person name="Spannagl M."/>
            <person name="Mayer K.F.X."/>
            <person name="Baldrich P."/>
            <person name="Meyers B.C."/>
            <person name="Huo N."/>
            <person name="Gu Y.Q."/>
            <person name="Zhou H."/>
            <person name="Devos K.M."/>
            <person name="Bennetzen J.L."/>
            <person name="Unver T."/>
            <person name="Budak H."/>
            <person name="Gulick P.J."/>
            <person name="Galiba G."/>
            <person name="Kalapos B."/>
            <person name="Nelson D.R."/>
            <person name="Li P."/>
            <person name="You F.M."/>
            <person name="Luo M.C."/>
            <person name="Dvorak J."/>
        </authorList>
    </citation>
    <scope>NUCLEOTIDE SEQUENCE [LARGE SCALE GENOMIC DNA]</scope>
    <source>
        <strain evidence="2">cv. AL8/78</strain>
    </source>
</reference>
<dbReference type="OMA" id="WFIRSDV"/>
<dbReference type="PANTHER" id="PTHR34146:SF10">
    <property type="entry name" value="RNASE H TYPE-1 DOMAIN-CONTAINING PROTEIN"/>
    <property type="match status" value="1"/>
</dbReference>
<name>A0A453I0U4_AEGTS</name>
<proteinExistence type="predicted"/>